<organism evidence="6 7">
    <name type="scientific">Bacteroides oleiciplenus</name>
    <dbReference type="NCBI Taxonomy" id="626931"/>
    <lineage>
        <taxon>Bacteria</taxon>
        <taxon>Pseudomonadati</taxon>
        <taxon>Bacteroidota</taxon>
        <taxon>Bacteroidia</taxon>
        <taxon>Bacteroidales</taxon>
        <taxon>Bacteroidaceae</taxon>
        <taxon>Bacteroides</taxon>
    </lineage>
</organism>
<dbReference type="PANTHER" id="PTHR43547">
    <property type="entry name" value="TWO-COMPONENT HISTIDINE KINASE"/>
    <property type="match status" value="1"/>
</dbReference>
<dbReference type="Proteomes" id="UP000260983">
    <property type="component" value="Unassembled WGS sequence"/>
</dbReference>
<keyword evidence="1" id="KW-0597">Phosphoprotein</keyword>
<dbReference type="InterPro" id="IPR011110">
    <property type="entry name" value="Reg_prop"/>
</dbReference>
<dbReference type="InterPro" id="IPR011123">
    <property type="entry name" value="Y_Y_Y"/>
</dbReference>
<dbReference type="Gene3D" id="1.10.10.60">
    <property type="entry name" value="Homeodomain-like"/>
    <property type="match status" value="2"/>
</dbReference>
<protein>
    <submittedName>
        <fullName evidence="6">Helix-turn-helix domain-containing protein</fullName>
    </submittedName>
</protein>
<name>A0A3E5BB13_9BACE</name>
<dbReference type="Gene3D" id="2.130.10.10">
    <property type="entry name" value="YVTN repeat-like/Quinoprotein amine dehydrogenase"/>
    <property type="match status" value="3"/>
</dbReference>
<evidence type="ECO:0000313" key="7">
    <source>
        <dbReference type="Proteomes" id="UP000260983"/>
    </source>
</evidence>
<dbReference type="EMBL" id="QSUL01000008">
    <property type="protein sequence ID" value="RGN34758.1"/>
    <property type="molecule type" value="Genomic_DNA"/>
</dbReference>
<dbReference type="InterPro" id="IPR015943">
    <property type="entry name" value="WD40/YVTN_repeat-like_dom_sf"/>
</dbReference>
<feature type="transmembrane region" description="Helical" evidence="4">
    <location>
        <begin position="12"/>
        <end position="34"/>
    </location>
</feature>
<dbReference type="GO" id="GO:0003700">
    <property type="term" value="F:DNA-binding transcription factor activity"/>
    <property type="evidence" value="ECO:0007669"/>
    <property type="project" value="InterPro"/>
</dbReference>
<accession>A0A3E5BB13</accession>
<evidence type="ECO:0000256" key="1">
    <source>
        <dbReference type="ARBA" id="ARBA00022553"/>
    </source>
</evidence>
<comment type="caution">
    <text evidence="6">The sequence shown here is derived from an EMBL/GenBank/DDBJ whole genome shotgun (WGS) entry which is preliminary data.</text>
</comment>
<dbReference type="SUPFAM" id="SSF63829">
    <property type="entry name" value="Calcium-dependent phosphotriesterase"/>
    <property type="match status" value="1"/>
</dbReference>
<dbReference type="InterPro" id="IPR009057">
    <property type="entry name" value="Homeodomain-like_sf"/>
</dbReference>
<keyword evidence="4" id="KW-0472">Membrane</keyword>
<dbReference type="GO" id="GO:0043565">
    <property type="term" value="F:sequence-specific DNA binding"/>
    <property type="evidence" value="ECO:0007669"/>
    <property type="project" value="InterPro"/>
</dbReference>
<dbReference type="Pfam" id="PF12833">
    <property type="entry name" value="HTH_18"/>
    <property type="match status" value="1"/>
</dbReference>
<evidence type="ECO:0000256" key="2">
    <source>
        <dbReference type="ARBA" id="ARBA00023015"/>
    </source>
</evidence>
<dbReference type="Gene3D" id="2.60.40.10">
    <property type="entry name" value="Immunoglobulins"/>
    <property type="match status" value="1"/>
</dbReference>
<keyword evidence="3" id="KW-0804">Transcription</keyword>
<evidence type="ECO:0000313" key="6">
    <source>
        <dbReference type="EMBL" id="RGN34758.1"/>
    </source>
</evidence>
<dbReference type="SMART" id="SM00342">
    <property type="entry name" value="HTH_ARAC"/>
    <property type="match status" value="1"/>
</dbReference>
<sequence length="943" mass="107426">MLIFIHTLIYRLCRKGFLISFLFVLFTFFSFPAFPINDSSLVFRTINIANGLSHNLVNAIFKDERGFIWLGTQLGLDRFDGISLVNYPQFENHSVLTICETDSISLWVGTDKGLIKFNRKTESAEYVLLDTKQIIVRTLHAVSKQILLAGTSQGLYVLREGKVERVPLETNVLLNTNVLTQIIEGEKERTYWISSYNGLIYYDLNTGESQVYKYPSGDSGLNTYSCLTAVGHKIYIGTRSAGLVAFDMNNKQFIPFPYKDNAYILTISPSDGDALYVGTNGSGVKKVSVLTGEVLSTIEHVSGGNGISSNAVYSFLKDGDTYWIGTYMGGLNYTPTRGDLFSVYRFGRIFNSGNYNVRSFWIGDNGHKVIGTRDGLIYISEHENIVEQYTSKSSILRADIILSVFPLNSDEFLIGTYGGGLYKFRLSTKQLDYFHEDDIFKKGSFSCCHIDKMGRLWISSSQGVFVYDFSTKSYTHYDNTNSGLKYNSIFTSTIDSSDRIWFGTTGGVCMFDMSTGIYNSDIFPEDILPYTKSIRYIYEDRDKNLWFCDNKEGVVKVDAHFNKFEHFTTDDFLPSNLVSSIKEDNTGRMWFATQRGLFYTQGDVRDMKLFSLYDGIPGYIFNNPVQQTEDGTMWWGNEQGLVWYNEVRNKEEVAAGKHNYPVITSISITGRKLHAGDDKMPYSPEFMSEISITSGNSIEFGFSALNYSEVNTDIYEYCLEGYDKGWQVSMSDNRASYTDLPKGNYLFKVKSSSNSNQVATLVVKVSHNFPMRVWVLFACIAVFLALLMFYSRLLAKYRLVKKNNNTKRKDESLQKEKYSKARIEEAEVELIRKKLMSQMKDEKLYLNPELKLSDLANNIGCSSVELSQVLNLYLNTNFTDFVNQYRVEEFIMRVQDKSATKYTLVSLSEQSGFSSRTSFFRSFKKIKGTTPAEYIKEMSVELK</sequence>
<dbReference type="PROSITE" id="PS01124">
    <property type="entry name" value="HTH_ARAC_FAMILY_2"/>
    <property type="match status" value="1"/>
</dbReference>
<evidence type="ECO:0000256" key="4">
    <source>
        <dbReference type="SAM" id="Phobius"/>
    </source>
</evidence>
<dbReference type="InterPro" id="IPR018060">
    <property type="entry name" value="HTH_AraC"/>
</dbReference>
<feature type="transmembrane region" description="Helical" evidence="4">
    <location>
        <begin position="773"/>
        <end position="795"/>
    </location>
</feature>
<gene>
    <name evidence="6" type="ORF">DXB65_12920</name>
</gene>
<dbReference type="InterPro" id="IPR013783">
    <property type="entry name" value="Ig-like_fold"/>
</dbReference>
<dbReference type="SUPFAM" id="SSF50998">
    <property type="entry name" value="Quinoprotein alcohol dehydrogenase-like"/>
    <property type="match status" value="1"/>
</dbReference>
<dbReference type="SUPFAM" id="SSF46689">
    <property type="entry name" value="Homeodomain-like"/>
    <property type="match status" value="1"/>
</dbReference>
<evidence type="ECO:0000256" key="3">
    <source>
        <dbReference type="ARBA" id="ARBA00023163"/>
    </source>
</evidence>
<dbReference type="Pfam" id="PF07495">
    <property type="entry name" value="Y_Y_Y"/>
    <property type="match status" value="1"/>
</dbReference>
<dbReference type="AlphaFoldDB" id="A0A3E5BB13"/>
<keyword evidence="4" id="KW-0812">Transmembrane</keyword>
<dbReference type="InterPro" id="IPR011047">
    <property type="entry name" value="Quinoprotein_ADH-like_sf"/>
</dbReference>
<dbReference type="GO" id="GO:0000155">
    <property type="term" value="F:phosphorelay sensor kinase activity"/>
    <property type="evidence" value="ECO:0007669"/>
    <property type="project" value="TreeGrafter"/>
</dbReference>
<dbReference type="Pfam" id="PF07494">
    <property type="entry name" value="Reg_prop"/>
    <property type="match status" value="2"/>
</dbReference>
<keyword evidence="4" id="KW-1133">Transmembrane helix</keyword>
<keyword evidence="2" id="KW-0805">Transcription regulation</keyword>
<evidence type="ECO:0000259" key="5">
    <source>
        <dbReference type="PROSITE" id="PS01124"/>
    </source>
</evidence>
<proteinExistence type="predicted"/>
<feature type="domain" description="HTH araC/xylS-type" evidence="5">
    <location>
        <begin position="829"/>
        <end position="937"/>
    </location>
</feature>
<reference evidence="6 7" key="1">
    <citation type="submission" date="2018-08" db="EMBL/GenBank/DDBJ databases">
        <title>A genome reference for cultivated species of the human gut microbiota.</title>
        <authorList>
            <person name="Zou Y."/>
            <person name="Xue W."/>
            <person name="Luo G."/>
        </authorList>
    </citation>
    <scope>NUCLEOTIDE SEQUENCE [LARGE SCALE GENOMIC DNA]</scope>
    <source>
        <strain evidence="6 7">OM05-15BH</strain>
    </source>
</reference>
<dbReference type="PANTHER" id="PTHR43547:SF2">
    <property type="entry name" value="HYBRID SIGNAL TRANSDUCTION HISTIDINE KINASE C"/>
    <property type="match status" value="1"/>
</dbReference>